<dbReference type="AlphaFoldDB" id="A0A9N8PDW2"/>
<dbReference type="OrthoDB" id="3929003at2759"/>
<protein>
    <submittedName>
        <fullName evidence="1">Uncharacterized protein</fullName>
    </submittedName>
</protein>
<gene>
    <name evidence="1" type="ORF">AWRI4233_LOCUS3064</name>
</gene>
<feature type="non-terminal residue" evidence="1">
    <location>
        <position position="218"/>
    </location>
</feature>
<name>A0A9N8PDW2_9PEZI</name>
<sequence length="218" mass="24272">SFVVSTSCCLGGLGDLHVSLDHSTKPRRHISWSEVTPLEPFTRLYVDLLLVPGCRPRIGHPLVVCSTSHSHSVVEPHTSKDNLCRPSSRRCVDLSIAFSDRLVDLRLYLRQTSHIRNNRHNTPSASMNDHQNIFNVRVKRLTYQSEVSPFGLWTLPAPVDDPSFAPCYAPYGESFPPISSRPAPRQNTIDQMKVIKSSKTQAAIALSRSKSIDSGSKI</sequence>
<evidence type="ECO:0000313" key="2">
    <source>
        <dbReference type="Proteomes" id="UP000714618"/>
    </source>
</evidence>
<proteinExistence type="predicted"/>
<organism evidence="1 2">
    <name type="scientific">Aureobasidium mustum</name>
    <dbReference type="NCBI Taxonomy" id="2773714"/>
    <lineage>
        <taxon>Eukaryota</taxon>
        <taxon>Fungi</taxon>
        <taxon>Dikarya</taxon>
        <taxon>Ascomycota</taxon>
        <taxon>Pezizomycotina</taxon>
        <taxon>Dothideomycetes</taxon>
        <taxon>Dothideomycetidae</taxon>
        <taxon>Dothideales</taxon>
        <taxon>Saccotheciaceae</taxon>
        <taxon>Aureobasidium</taxon>
    </lineage>
</organism>
<reference evidence="1" key="1">
    <citation type="submission" date="2020-06" db="EMBL/GenBank/DDBJ databases">
        <authorList>
            <person name="Onetto C."/>
        </authorList>
    </citation>
    <scope>NUCLEOTIDE SEQUENCE</scope>
</reference>
<dbReference type="EMBL" id="CAIJEO010000004">
    <property type="protein sequence ID" value="CAD0091098.1"/>
    <property type="molecule type" value="Genomic_DNA"/>
</dbReference>
<accession>A0A9N8PDW2</accession>
<dbReference type="Proteomes" id="UP000714618">
    <property type="component" value="Unassembled WGS sequence"/>
</dbReference>
<comment type="caution">
    <text evidence="1">The sequence shown here is derived from an EMBL/GenBank/DDBJ whole genome shotgun (WGS) entry which is preliminary data.</text>
</comment>
<evidence type="ECO:0000313" key="1">
    <source>
        <dbReference type="EMBL" id="CAD0091098.1"/>
    </source>
</evidence>
<keyword evidence="2" id="KW-1185">Reference proteome</keyword>